<dbReference type="EMBL" id="FOME01000001">
    <property type="protein sequence ID" value="SFC28406.1"/>
    <property type="molecule type" value="Genomic_DNA"/>
</dbReference>
<dbReference type="Gene3D" id="3.30.470.30">
    <property type="entry name" value="DNA ligase/mRNA capping enzyme"/>
    <property type="match status" value="1"/>
</dbReference>
<dbReference type="GO" id="GO:0006310">
    <property type="term" value="P:DNA recombination"/>
    <property type="evidence" value="ECO:0007669"/>
    <property type="project" value="InterPro"/>
</dbReference>
<dbReference type="GO" id="GO:0003910">
    <property type="term" value="F:DNA ligase (ATP) activity"/>
    <property type="evidence" value="ECO:0007669"/>
    <property type="project" value="UniProtKB-EC"/>
</dbReference>
<comment type="catalytic activity">
    <reaction evidence="4">
        <text>ATP + (deoxyribonucleotide)n-3'-hydroxyl + 5'-phospho-(deoxyribonucleotide)m = (deoxyribonucleotide)n+m + AMP + diphosphate.</text>
        <dbReference type="EC" id="6.5.1.1"/>
    </reaction>
</comment>
<dbReference type="Gene3D" id="2.40.50.140">
    <property type="entry name" value="Nucleic acid-binding proteins"/>
    <property type="match status" value="1"/>
</dbReference>
<evidence type="ECO:0000313" key="7">
    <source>
        <dbReference type="EMBL" id="SFC28406.1"/>
    </source>
</evidence>
<dbReference type="PANTHER" id="PTHR45674:SF4">
    <property type="entry name" value="DNA LIGASE 1"/>
    <property type="match status" value="1"/>
</dbReference>
<reference evidence="6" key="2">
    <citation type="submission" date="2016-10" db="EMBL/GenBank/DDBJ databases">
        <authorList>
            <person name="de Groot N.N."/>
        </authorList>
    </citation>
    <scope>NUCLEOTIDE SEQUENCE [LARGE SCALE GENOMIC DNA]</scope>
    <source>
        <strain evidence="6">ATCC 20501</strain>
    </source>
</reference>
<dbReference type="PANTHER" id="PTHR45674">
    <property type="entry name" value="DNA LIGASE 1/3 FAMILY MEMBER"/>
    <property type="match status" value="1"/>
</dbReference>
<dbReference type="CDD" id="cd07971">
    <property type="entry name" value="OBF_DNA_ligase_LigD"/>
    <property type="match status" value="1"/>
</dbReference>
<evidence type="ECO:0000313" key="9">
    <source>
        <dbReference type="Proteomes" id="UP000236729"/>
    </source>
</evidence>
<feature type="domain" description="ATP-dependent DNA ligase family profile" evidence="5">
    <location>
        <begin position="122"/>
        <end position="254"/>
    </location>
</feature>
<dbReference type="NCBIfam" id="TIGR02779">
    <property type="entry name" value="NHEJ_ligase_lig"/>
    <property type="match status" value="1"/>
</dbReference>
<gene>
    <name evidence="6" type="ORF">SAMN02982929_03130</name>
    <name evidence="7" type="ORF">SAMN05216506_101370</name>
</gene>
<dbReference type="GO" id="GO:0005524">
    <property type="term" value="F:ATP binding"/>
    <property type="evidence" value="ECO:0007669"/>
    <property type="project" value="InterPro"/>
</dbReference>
<dbReference type="InterPro" id="IPR016059">
    <property type="entry name" value="DNA_ligase_ATP-dep_CS"/>
</dbReference>
<dbReference type="SUPFAM" id="SSF56091">
    <property type="entry name" value="DNA ligase/mRNA capping enzyme, catalytic domain"/>
    <property type="match status" value="1"/>
</dbReference>
<evidence type="ECO:0000256" key="4">
    <source>
        <dbReference type="ARBA" id="ARBA00034003"/>
    </source>
</evidence>
<dbReference type="EMBL" id="FNVB01000004">
    <property type="protein sequence ID" value="SEG68020.1"/>
    <property type="molecule type" value="Genomic_DNA"/>
</dbReference>
<dbReference type="Proteomes" id="UP000236729">
    <property type="component" value="Unassembled WGS sequence"/>
</dbReference>
<proteinExistence type="inferred from homology"/>
<dbReference type="PROSITE" id="PS50160">
    <property type="entry name" value="DNA_LIGASE_A3"/>
    <property type="match status" value="1"/>
</dbReference>
<dbReference type="Proteomes" id="UP000199690">
    <property type="component" value="Unassembled WGS sequence"/>
</dbReference>
<accession>A0A1H6C4V2</accession>
<dbReference type="EC" id="6.5.1.1" evidence="2"/>
<dbReference type="InterPro" id="IPR012340">
    <property type="entry name" value="NA-bd_OB-fold"/>
</dbReference>
<accession>A0A1I1HX01</accession>
<dbReference type="PROSITE" id="PS00697">
    <property type="entry name" value="DNA_LIGASE_A1"/>
    <property type="match status" value="1"/>
</dbReference>
<dbReference type="GO" id="GO:0006281">
    <property type="term" value="P:DNA repair"/>
    <property type="evidence" value="ECO:0007669"/>
    <property type="project" value="InterPro"/>
</dbReference>
<dbReference type="InterPro" id="IPR012309">
    <property type="entry name" value="DNA_ligase_ATP-dep_C"/>
</dbReference>
<dbReference type="SMR" id="A0A1H6C4V2"/>
<keyword evidence="3 6" id="KW-0436">Ligase</keyword>
<dbReference type="InterPro" id="IPR050191">
    <property type="entry name" value="ATP-dep_DNA_ligase"/>
</dbReference>
<dbReference type="RefSeq" id="WP_093345258.1">
    <property type="nucleotide sequence ID" value="NZ_FNVB01000004.1"/>
</dbReference>
<evidence type="ECO:0000256" key="3">
    <source>
        <dbReference type="ARBA" id="ARBA00022598"/>
    </source>
</evidence>
<dbReference type="CDD" id="cd07906">
    <property type="entry name" value="Adenylation_DNA_ligase_LigD_LigC"/>
    <property type="match status" value="1"/>
</dbReference>
<comment type="similarity">
    <text evidence="1">Belongs to the ATP-dependent DNA ligase family.</text>
</comment>
<dbReference type="SUPFAM" id="SSF50249">
    <property type="entry name" value="Nucleic acid-binding proteins"/>
    <property type="match status" value="1"/>
</dbReference>
<dbReference type="Pfam" id="PF01068">
    <property type="entry name" value="DNA_ligase_A_M"/>
    <property type="match status" value="1"/>
</dbReference>
<keyword evidence="8" id="KW-1185">Reference proteome</keyword>
<dbReference type="Pfam" id="PF04679">
    <property type="entry name" value="DNA_ligase_A_C"/>
    <property type="match status" value="1"/>
</dbReference>
<reference evidence="8 9" key="1">
    <citation type="submission" date="2016-10" db="EMBL/GenBank/DDBJ databases">
        <authorList>
            <person name="Varghese N."/>
            <person name="Submissions S."/>
        </authorList>
    </citation>
    <scope>NUCLEOTIDE SEQUENCE [LARGE SCALE GENOMIC DNA]</scope>
    <source>
        <strain evidence="9">ATCC 20501</strain>
        <strain evidence="7 8">CGMCC 4.3529</strain>
    </source>
</reference>
<dbReference type="InterPro" id="IPR012310">
    <property type="entry name" value="DNA_ligase_ATP-dep_cent"/>
</dbReference>
<evidence type="ECO:0000259" key="5">
    <source>
        <dbReference type="PROSITE" id="PS50160"/>
    </source>
</evidence>
<dbReference type="AlphaFoldDB" id="A0A1H6C4V2"/>
<evidence type="ECO:0000313" key="6">
    <source>
        <dbReference type="EMBL" id="SEG68020.1"/>
    </source>
</evidence>
<evidence type="ECO:0000313" key="8">
    <source>
        <dbReference type="Proteomes" id="UP000199690"/>
    </source>
</evidence>
<name>A0A1H6C4V2_9PSEU</name>
<protein>
    <recommendedName>
        <fullName evidence="2">DNA ligase (ATP)</fullName>
        <ecNumber evidence="2">6.5.1.1</ecNumber>
    </recommendedName>
</protein>
<dbReference type="InterPro" id="IPR014146">
    <property type="entry name" value="LigD_ligase_dom"/>
</dbReference>
<sequence>MSDPLRLVDESEQAGLRRWRGGTWHEPVLATLTGDRFSGPDWLFERKLDGVRVIAGRDGDRPVLWSRNRKRVDAAYPEVVDALVAQGADRFVIDGEVVAFEGDRTSFARLQKRIHLTDPAAARRTGVAVFYYVFDLIAFGGVDLTGLPLRTRKRLLRECFEFTDPLRFSAHRVGNGEEFFREACRRGWEGLIAKRADRPYRGGRSRDWLKFKCVTDQEFVIGGFTDPKGARAGFGALLVGYYREGRLRYAGKVGTGYDERTLRNLRAELDGLARATSPFADEVPEPGAHWVSPVLVAQVGFTEWTEDGRLRHPRFSGLRNDKRPEDVIRES</sequence>
<evidence type="ECO:0000256" key="1">
    <source>
        <dbReference type="ARBA" id="ARBA00007572"/>
    </source>
</evidence>
<organism evidence="6 9">
    <name type="scientific">Saccharopolyspora kobensis</name>
    <dbReference type="NCBI Taxonomy" id="146035"/>
    <lineage>
        <taxon>Bacteria</taxon>
        <taxon>Bacillati</taxon>
        <taxon>Actinomycetota</taxon>
        <taxon>Actinomycetes</taxon>
        <taxon>Pseudonocardiales</taxon>
        <taxon>Pseudonocardiaceae</taxon>
        <taxon>Saccharopolyspora</taxon>
    </lineage>
</organism>
<evidence type="ECO:0000256" key="2">
    <source>
        <dbReference type="ARBA" id="ARBA00012727"/>
    </source>
</evidence>